<evidence type="ECO:0000256" key="1">
    <source>
        <dbReference type="ARBA" id="ARBA00004442"/>
    </source>
</evidence>
<keyword evidence="3" id="KW-0998">Cell outer membrane</keyword>
<dbReference type="AlphaFoldDB" id="A0AAW3VBI5"/>
<proteinExistence type="predicted"/>
<dbReference type="GO" id="GO:0009279">
    <property type="term" value="C:cell outer membrane"/>
    <property type="evidence" value="ECO:0007669"/>
    <property type="project" value="UniProtKB-SubCell"/>
</dbReference>
<evidence type="ECO:0000256" key="2">
    <source>
        <dbReference type="ARBA" id="ARBA00023136"/>
    </source>
</evidence>
<organism evidence="4 5">
    <name type="scientific">Acinetobacter lwoffii</name>
    <dbReference type="NCBI Taxonomy" id="28090"/>
    <lineage>
        <taxon>Bacteria</taxon>
        <taxon>Pseudomonadati</taxon>
        <taxon>Pseudomonadota</taxon>
        <taxon>Gammaproteobacteria</taxon>
        <taxon>Moraxellales</taxon>
        <taxon>Moraxellaceae</taxon>
        <taxon>Acinetobacter</taxon>
    </lineage>
</organism>
<comment type="subcellular location">
    <subcellularLocation>
        <location evidence="1">Cell outer membrane</location>
    </subcellularLocation>
</comment>
<dbReference type="EMBL" id="JACHLA010000002">
    <property type="protein sequence ID" value="MBB6362458.1"/>
    <property type="molecule type" value="Genomic_DNA"/>
</dbReference>
<protein>
    <submittedName>
        <fullName evidence="4">Outer membrane receptor for ferric coprogen and ferric-rhodotorulic acid</fullName>
    </submittedName>
</protein>
<evidence type="ECO:0000313" key="5">
    <source>
        <dbReference type="Proteomes" id="UP000548425"/>
    </source>
</evidence>
<evidence type="ECO:0000256" key="3">
    <source>
        <dbReference type="ARBA" id="ARBA00023237"/>
    </source>
</evidence>
<comment type="caution">
    <text evidence="4">The sequence shown here is derived from an EMBL/GenBank/DDBJ whole genome shotgun (WGS) entry which is preliminary data.</text>
</comment>
<dbReference type="RefSeq" id="WP_249449796.1">
    <property type="nucleotide sequence ID" value="NZ_JACHLA010000002.1"/>
</dbReference>
<accession>A0AAW3VBI5</accession>
<evidence type="ECO:0000313" key="4">
    <source>
        <dbReference type="EMBL" id="MBB6362458.1"/>
    </source>
</evidence>
<gene>
    <name evidence="4" type="ORF">HNP34_000554</name>
</gene>
<sequence length="117" mass="13312">MDSNRDSGSTTETETLTLFSELEHRFNLGTLVHKLNFQNSATQRIADNNYSMHWYYAKGSKDWNNTDVVREGAIMGEIEQRQDVLSYDLQANIDPFKLGQSQHNMTIGTGYSHAHVA</sequence>
<dbReference type="InterPro" id="IPR036942">
    <property type="entry name" value="Beta-barrel_TonB_sf"/>
</dbReference>
<reference evidence="4 5" key="1">
    <citation type="submission" date="2020-08" db="EMBL/GenBank/DDBJ databases">
        <title>Functional genomics of gut bacteria from endangered species of beetles.</title>
        <authorList>
            <person name="Carlos-Shanley C."/>
        </authorList>
    </citation>
    <scope>NUCLEOTIDE SEQUENCE [LARGE SCALE GENOMIC DNA]</scope>
    <source>
        <strain evidence="4 5">S00127</strain>
    </source>
</reference>
<dbReference type="Proteomes" id="UP000548425">
    <property type="component" value="Unassembled WGS sequence"/>
</dbReference>
<name>A0AAW3VBI5_ACILW</name>
<keyword evidence="4" id="KW-0675">Receptor</keyword>
<keyword evidence="2" id="KW-0472">Membrane</keyword>
<dbReference type="Gene3D" id="2.40.170.20">
    <property type="entry name" value="TonB-dependent receptor, beta-barrel domain"/>
    <property type="match status" value="1"/>
</dbReference>